<evidence type="ECO:0000256" key="1">
    <source>
        <dbReference type="SAM" id="MobiDB-lite"/>
    </source>
</evidence>
<organism evidence="2 3">
    <name type="scientific">Amborella trichopoda</name>
    <dbReference type="NCBI Taxonomy" id="13333"/>
    <lineage>
        <taxon>Eukaryota</taxon>
        <taxon>Viridiplantae</taxon>
        <taxon>Streptophyta</taxon>
        <taxon>Embryophyta</taxon>
        <taxon>Tracheophyta</taxon>
        <taxon>Spermatophyta</taxon>
        <taxon>Magnoliopsida</taxon>
        <taxon>Amborellales</taxon>
        <taxon>Amborellaceae</taxon>
        <taxon>Amborella</taxon>
    </lineage>
</organism>
<sequence length="139" mass="14959">MHNSAFQNSNLFPIHALPEAVLICPKPKRAAMAVPEFICNPLRRSFSGQDPSQNTPENVSGKASKGFPTSCPVVDSGFRAGDSGFPAIDFGFPATENASPINSKVYYCGSPPVRSDNPLVHDTLFLASQRLPMASGFRF</sequence>
<dbReference type="Proteomes" id="UP000017836">
    <property type="component" value="Unassembled WGS sequence"/>
</dbReference>
<dbReference type="HOGENOM" id="CLU_1847781_0_0_1"/>
<name>W1NLX7_AMBTC</name>
<dbReference type="PANTHER" id="PTHR33384">
    <property type="entry name" value="EXPRESSED PROTEIN"/>
    <property type="match status" value="1"/>
</dbReference>
<gene>
    <name evidence="2" type="ORF">AMTR_s00001p00128110</name>
</gene>
<feature type="region of interest" description="Disordered" evidence="1">
    <location>
        <begin position="45"/>
        <end position="67"/>
    </location>
</feature>
<dbReference type="Gramene" id="ERM96225">
    <property type="protein sequence ID" value="ERM96225"/>
    <property type="gene ID" value="AMTR_s00001p00128110"/>
</dbReference>
<keyword evidence="3" id="KW-1185">Reference proteome</keyword>
<proteinExistence type="predicted"/>
<evidence type="ECO:0000313" key="3">
    <source>
        <dbReference type="Proteomes" id="UP000017836"/>
    </source>
</evidence>
<dbReference type="PANTHER" id="PTHR33384:SF1">
    <property type="entry name" value="EXPRESSED PROTEIN"/>
    <property type="match status" value="1"/>
</dbReference>
<reference evidence="3" key="1">
    <citation type="journal article" date="2013" name="Science">
        <title>The Amborella genome and the evolution of flowering plants.</title>
        <authorList>
            <consortium name="Amborella Genome Project"/>
        </authorList>
    </citation>
    <scope>NUCLEOTIDE SEQUENCE [LARGE SCALE GENOMIC DNA]</scope>
</reference>
<accession>W1NLX7</accession>
<dbReference type="AlphaFoldDB" id="W1NLX7"/>
<protein>
    <submittedName>
        <fullName evidence="2">Uncharacterized protein</fullName>
    </submittedName>
</protein>
<dbReference type="EMBL" id="KI397142">
    <property type="protein sequence ID" value="ERM96225.1"/>
    <property type="molecule type" value="Genomic_DNA"/>
</dbReference>
<feature type="compositionally biased region" description="Polar residues" evidence="1">
    <location>
        <begin position="46"/>
        <end position="58"/>
    </location>
</feature>
<evidence type="ECO:0000313" key="2">
    <source>
        <dbReference type="EMBL" id="ERM96225.1"/>
    </source>
</evidence>